<comment type="caution">
    <text evidence="1">The sequence shown here is derived from an EMBL/GenBank/DDBJ whole genome shotgun (WGS) entry which is preliminary data.</text>
</comment>
<organism evidence="1 2">
    <name type="scientific">Variovorax paradoxus</name>
    <dbReference type="NCBI Taxonomy" id="34073"/>
    <lineage>
        <taxon>Bacteria</taxon>
        <taxon>Pseudomonadati</taxon>
        <taxon>Pseudomonadota</taxon>
        <taxon>Betaproteobacteria</taxon>
        <taxon>Burkholderiales</taxon>
        <taxon>Comamonadaceae</taxon>
        <taxon>Variovorax</taxon>
    </lineage>
</organism>
<protein>
    <submittedName>
        <fullName evidence="1">Uncharacterized protein</fullName>
    </submittedName>
</protein>
<reference evidence="1" key="1">
    <citation type="submission" date="2023-07" db="EMBL/GenBank/DDBJ databases">
        <title>Sorghum-associated microbial communities from plants grown in Nebraska, USA.</title>
        <authorList>
            <person name="Schachtman D."/>
        </authorList>
    </citation>
    <scope>NUCLEOTIDE SEQUENCE</scope>
    <source>
        <strain evidence="1">DS3315</strain>
    </source>
</reference>
<dbReference type="RefSeq" id="WP_307596445.1">
    <property type="nucleotide sequence ID" value="NZ_CAXUQE020000001.1"/>
</dbReference>
<sequence length="72" mass="8381">MIHELALRQLRAFTTISARDWECLLTVFPLSLASFIRRADEVKYDRELVMGQWSIIPPKTHVPTTARGTRLR</sequence>
<dbReference type="Proteomes" id="UP001224845">
    <property type="component" value="Unassembled WGS sequence"/>
</dbReference>
<accession>A0AAW8ENF8</accession>
<evidence type="ECO:0000313" key="1">
    <source>
        <dbReference type="EMBL" id="MDP9974393.1"/>
    </source>
</evidence>
<evidence type="ECO:0000313" key="2">
    <source>
        <dbReference type="Proteomes" id="UP001224845"/>
    </source>
</evidence>
<dbReference type="AlphaFoldDB" id="A0AAW8ENF8"/>
<name>A0AAW8ENF8_VARPD</name>
<gene>
    <name evidence="1" type="ORF">J2W39_005660</name>
</gene>
<proteinExistence type="predicted"/>
<dbReference type="EMBL" id="JAUSRV010000017">
    <property type="protein sequence ID" value="MDP9974393.1"/>
    <property type="molecule type" value="Genomic_DNA"/>
</dbReference>